<dbReference type="AlphaFoldDB" id="A0A8J5IPI9"/>
<evidence type="ECO:0000313" key="2">
    <source>
        <dbReference type="Proteomes" id="UP000709295"/>
    </source>
</evidence>
<name>A0A8J5IPI9_9STRA</name>
<comment type="caution">
    <text evidence="1">The sequence shown here is derived from an EMBL/GenBank/DDBJ whole genome shotgun (WGS) entry which is preliminary data.</text>
</comment>
<proteinExistence type="predicted"/>
<sequence>MDSSGSDSSSSDEEDLALLVLLSRSGSQCRSDRFNLEQPAFAAVWKSKCRFEKDDIIALVMHFQLPDPFPTPQRYQVSALEALCIFLRRMAYPARLEGVEDLFGRDPTAISSISNAVLDFLYKSFSHLLLCDTRRLTNATLSAYASGIYDKGAPLRREVTQSANRRRHAFPSAVHVDKTPFTRLATRSHAASVSPCPAAQGVSFTISFRRRMSLEGRKRKAFFRFALLRYSPQSPHDPSHERRLASLFQTDHSQLFVVI</sequence>
<accession>A0A8J5IPI9</accession>
<organism evidence="1 2">
    <name type="scientific">Phytophthora aleatoria</name>
    <dbReference type="NCBI Taxonomy" id="2496075"/>
    <lineage>
        <taxon>Eukaryota</taxon>
        <taxon>Sar</taxon>
        <taxon>Stramenopiles</taxon>
        <taxon>Oomycota</taxon>
        <taxon>Peronosporomycetes</taxon>
        <taxon>Peronosporales</taxon>
        <taxon>Peronosporaceae</taxon>
        <taxon>Phytophthora</taxon>
    </lineage>
</organism>
<evidence type="ECO:0000313" key="1">
    <source>
        <dbReference type="EMBL" id="KAG6957369.1"/>
    </source>
</evidence>
<dbReference type="EMBL" id="JAENGY010000735">
    <property type="protein sequence ID" value="KAG6957369.1"/>
    <property type="molecule type" value="Genomic_DNA"/>
</dbReference>
<dbReference type="Proteomes" id="UP000709295">
    <property type="component" value="Unassembled WGS sequence"/>
</dbReference>
<gene>
    <name evidence="1" type="ORF">JG688_00011004</name>
</gene>
<reference evidence="1" key="1">
    <citation type="submission" date="2021-01" db="EMBL/GenBank/DDBJ databases">
        <title>Phytophthora aleatoria, a newly-described species from Pinus radiata is distinct from Phytophthora cactorum isolates based on comparative genomics.</title>
        <authorList>
            <person name="Mcdougal R."/>
            <person name="Panda P."/>
            <person name="Williams N."/>
            <person name="Studholme D.J."/>
        </authorList>
    </citation>
    <scope>NUCLEOTIDE SEQUENCE</scope>
    <source>
        <strain evidence="1">NZFS 4037</strain>
    </source>
</reference>
<keyword evidence="2" id="KW-1185">Reference proteome</keyword>
<dbReference type="PANTHER" id="PTHR34615:SF1">
    <property type="entry name" value="PX DOMAIN-CONTAINING PROTEIN"/>
    <property type="match status" value="1"/>
</dbReference>
<dbReference type="PANTHER" id="PTHR34615">
    <property type="entry name" value="PX DOMAIN-CONTAINING PROTEIN"/>
    <property type="match status" value="1"/>
</dbReference>
<protein>
    <submittedName>
        <fullName evidence="1">Uncharacterized protein</fullName>
    </submittedName>
</protein>